<organism evidence="2 3">
    <name type="scientific">Burkholderia pseudomultivorans</name>
    <dbReference type="NCBI Taxonomy" id="1207504"/>
    <lineage>
        <taxon>Bacteria</taxon>
        <taxon>Pseudomonadati</taxon>
        <taxon>Pseudomonadota</taxon>
        <taxon>Betaproteobacteria</taxon>
        <taxon>Burkholderiales</taxon>
        <taxon>Burkholderiaceae</taxon>
        <taxon>Burkholderia</taxon>
        <taxon>Burkholderia cepacia complex</taxon>
    </lineage>
</organism>
<comment type="caution">
    <text evidence="2">The sequence shown here is derived from an EMBL/GenBank/DDBJ whole genome shotgun (WGS) entry which is preliminary data.</text>
</comment>
<proteinExistence type="predicted"/>
<accession>A0ABU2ED43</accession>
<reference evidence="2 3" key="1">
    <citation type="submission" date="2019-06" db="EMBL/GenBank/DDBJ databases">
        <title>Evolution of Burkholderia multivorans in the lungs of Cystic Fibrosis patients.</title>
        <authorList>
            <person name="Moreira L.M."/>
        </authorList>
    </citation>
    <scope>NUCLEOTIDE SEQUENCE [LARGE SCALE GENOMIC DNA]</scope>
    <source>
        <strain evidence="2 3">VC13239</strain>
    </source>
</reference>
<keyword evidence="1" id="KW-1133">Transmembrane helix</keyword>
<protein>
    <submittedName>
        <fullName evidence="2">Uncharacterized protein</fullName>
    </submittedName>
</protein>
<dbReference type="Proteomes" id="UP001248067">
    <property type="component" value="Unassembled WGS sequence"/>
</dbReference>
<dbReference type="EMBL" id="VJSY01000071">
    <property type="protein sequence ID" value="MDR8757807.1"/>
    <property type="molecule type" value="Genomic_DNA"/>
</dbReference>
<gene>
    <name evidence="2" type="ORF">FEQ00_06267</name>
</gene>
<keyword evidence="1" id="KW-0812">Transmembrane</keyword>
<name>A0ABU2ED43_9BURK</name>
<evidence type="ECO:0000313" key="2">
    <source>
        <dbReference type="EMBL" id="MDR8757807.1"/>
    </source>
</evidence>
<keyword evidence="1" id="KW-0472">Membrane</keyword>
<evidence type="ECO:0000256" key="1">
    <source>
        <dbReference type="SAM" id="Phobius"/>
    </source>
</evidence>
<sequence length="76" mass="8336">MFYDPRFIVPSLWPLVIGLVFFAVGGATAFYDLPLLTLSVLFVGVVFFVAGAWPLIVRRKPALDADSEQSFTAANL</sequence>
<evidence type="ECO:0000313" key="3">
    <source>
        <dbReference type="Proteomes" id="UP001248067"/>
    </source>
</evidence>
<feature type="transmembrane region" description="Helical" evidence="1">
    <location>
        <begin position="37"/>
        <end position="57"/>
    </location>
</feature>
<keyword evidence="3" id="KW-1185">Reference proteome</keyword>
<feature type="transmembrane region" description="Helical" evidence="1">
    <location>
        <begin position="12"/>
        <end position="31"/>
    </location>
</feature>